<feature type="compositionally biased region" description="Polar residues" evidence="2">
    <location>
        <begin position="916"/>
        <end position="936"/>
    </location>
</feature>
<dbReference type="PANTHER" id="PTHR46967:SF1">
    <property type="entry name" value="KERATIN-ASSOCIATED PROTEIN 16-1-LIKE"/>
    <property type="match status" value="1"/>
</dbReference>
<evidence type="ECO:0000259" key="5">
    <source>
        <dbReference type="PROSITE" id="PS01186"/>
    </source>
</evidence>
<proteinExistence type="predicted"/>
<dbReference type="InterPro" id="IPR028994">
    <property type="entry name" value="Integrin_alpha_N"/>
</dbReference>
<dbReference type="InterPro" id="IPR013517">
    <property type="entry name" value="FG-GAP"/>
</dbReference>
<keyword evidence="8" id="KW-1185">Reference proteome</keyword>
<dbReference type="Gene3D" id="2.10.220.10">
    <property type="entry name" value="Hormone Receptor, Insulin-like Growth Factor Receptor 1, Chain A, domain 2"/>
    <property type="match status" value="1"/>
</dbReference>
<reference evidence="6" key="1">
    <citation type="submission" date="2022-10" db="EMBL/GenBank/DDBJ databases">
        <authorList>
            <person name="Chen Y."/>
            <person name="Dougan E. K."/>
            <person name="Chan C."/>
            <person name="Rhodes N."/>
            <person name="Thang M."/>
        </authorList>
    </citation>
    <scope>NUCLEOTIDE SEQUENCE</scope>
</reference>
<gene>
    <name evidence="6" type="ORF">C1SCF055_LOCUS34639</name>
</gene>
<evidence type="ECO:0000313" key="6">
    <source>
        <dbReference type="EMBL" id="CAI4009268.1"/>
    </source>
</evidence>
<protein>
    <submittedName>
        <fullName evidence="7">Copia protein</fullName>
    </submittedName>
</protein>
<keyword evidence="1" id="KW-0732">Signal</keyword>
<dbReference type="EMBL" id="CAMXCT010004480">
    <property type="protein sequence ID" value="CAI4009268.1"/>
    <property type="molecule type" value="Genomic_DNA"/>
</dbReference>
<feature type="domain" description="EGF-like" evidence="4">
    <location>
        <begin position="278"/>
        <end position="289"/>
    </location>
</feature>
<keyword evidence="3" id="KW-0472">Membrane</keyword>
<evidence type="ECO:0000259" key="4">
    <source>
        <dbReference type="PROSITE" id="PS00022"/>
    </source>
</evidence>
<sequence length="955" mass="105861">MISMDRTFVVDFDADGDLDIISQVYQKPMDGTQASDRLMMPMELAYRRNDEGRFKDISPEDPAYPFRGIECSRHSHWTFADWDHDGDLDFIQTFLPFRSIKIVEQQVQVILEMKRNGTHQAAINAWMEDAMAVKMRFFRQDRAGPHGSNITFSELTGPANPFRHINGLGIDFASPAVVDLNHDGEWDLVVANKKGLKYFEQLNGTFQRSVASPFRDISIYMGQFALSPVPIFADWDGDGSTDLVLTGTDKVQYFQRGVCTPSSPYCQQGTCSKQTSQCDCIPGTEGPDCSLCGEFHVRNEGTGTCRKCPGYDSLAGTCSRRGVCEDDVDARAKQSASGSTAISATGSGSCTCSEPFYGKGCEHGGCPPGQRLDRDAEVDNRTEKYPKWEACVPCQSGKFKNYSGTEDCSTCPGGYVPVNGTSCFPCENGTFPSPDHNNEICVSCVTGSVAIAGSPLCTACEAGFEPNEDKSLCIPCPSGWYAGPRSAKCNPCGEGSVPEPRKSSCKMCTGQMYAQPGDEVCRKCTFPSMILGEDNRCTPLYTALFLLAFFLLLFFVLAVFGRMRLHCLKRHLNKLVAGKDWEELHSTQATLFEFGLWKHQACKEVSVCKQKVKSQSFQLGISLQYVFERLEDVYKDIAQKAEWRLDAWGPVTNSGYLVKARNCGLQLLDAVAAWDALPTCEYPKNPNFHQVAGLLAYGPLALGKHLCCPRDGQPDCSIVDALQAESSSAKATWFLSWVWGYSFSTVYKALARWWERHRIISGASLEDGIYMWWCVFVNNQFRMLEAGLVEEPGDLFDVFGQQLEGIGKMLMCLDSMSSGQYTSRIWCIFEVFVACQRSIPTTVILPELEVGAVASVKDLTRECKVDAEQAKASVQKDADAIKKHIKEKHQSFEYVNRTVEHALWCEVIEYLERSESAQPSHESTSTGPATTLTESDVSMEKSEMPSAHAGKCILQ</sequence>
<dbReference type="AlphaFoldDB" id="A0A9P1GDR4"/>
<evidence type="ECO:0000313" key="8">
    <source>
        <dbReference type="Proteomes" id="UP001152797"/>
    </source>
</evidence>
<dbReference type="InterPro" id="IPR000742">
    <property type="entry name" value="EGF"/>
</dbReference>
<comment type="caution">
    <text evidence="6">The sequence shown here is derived from an EMBL/GenBank/DDBJ whole genome shotgun (WGS) entry which is preliminary data.</text>
</comment>
<keyword evidence="3" id="KW-0812">Transmembrane</keyword>
<dbReference type="SMART" id="SM00181">
    <property type="entry name" value="EGF"/>
    <property type="match status" value="3"/>
</dbReference>
<feature type="domain" description="EGF-like" evidence="4 5">
    <location>
        <begin position="350"/>
        <end position="361"/>
    </location>
</feature>
<dbReference type="PROSITE" id="PS00022">
    <property type="entry name" value="EGF_1"/>
    <property type="match status" value="2"/>
</dbReference>
<name>A0A9P1GDR4_9DINO</name>
<dbReference type="SUPFAM" id="SSF57184">
    <property type="entry name" value="Growth factor receptor domain"/>
    <property type="match status" value="1"/>
</dbReference>
<evidence type="ECO:0000256" key="3">
    <source>
        <dbReference type="SAM" id="Phobius"/>
    </source>
</evidence>
<dbReference type="Proteomes" id="UP001152797">
    <property type="component" value="Unassembled WGS sequence"/>
</dbReference>
<evidence type="ECO:0000256" key="1">
    <source>
        <dbReference type="ARBA" id="ARBA00022729"/>
    </source>
</evidence>
<dbReference type="CDD" id="cd00185">
    <property type="entry name" value="TNFRSF"/>
    <property type="match status" value="1"/>
</dbReference>
<dbReference type="EMBL" id="CAMXCT030004480">
    <property type="protein sequence ID" value="CAL4796580.1"/>
    <property type="molecule type" value="Genomic_DNA"/>
</dbReference>
<dbReference type="PANTHER" id="PTHR46967">
    <property type="entry name" value="INSULIN-LIKE GROWTH FACTOR BINDING PROTEIN,N-TERMINAL"/>
    <property type="match status" value="1"/>
</dbReference>
<reference evidence="7 8" key="2">
    <citation type="submission" date="2024-05" db="EMBL/GenBank/DDBJ databases">
        <authorList>
            <person name="Chen Y."/>
            <person name="Shah S."/>
            <person name="Dougan E. K."/>
            <person name="Thang M."/>
            <person name="Chan C."/>
        </authorList>
    </citation>
    <scope>NUCLEOTIDE SEQUENCE [LARGE SCALE GENOMIC DNA]</scope>
</reference>
<dbReference type="SMART" id="SM01411">
    <property type="entry name" value="Ephrin_rec_like"/>
    <property type="match status" value="2"/>
</dbReference>
<dbReference type="SUPFAM" id="SSF69318">
    <property type="entry name" value="Integrin alpha N-terminal domain"/>
    <property type="match status" value="1"/>
</dbReference>
<dbReference type="PROSITE" id="PS01186">
    <property type="entry name" value="EGF_2"/>
    <property type="match status" value="1"/>
</dbReference>
<dbReference type="OrthoDB" id="448211at2759"/>
<feature type="transmembrane region" description="Helical" evidence="3">
    <location>
        <begin position="540"/>
        <end position="560"/>
    </location>
</feature>
<dbReference type="InterPro" id="IPR009030">
    <property type="entry name" value="Growth_fac_rcpt_cys_sf"/>
</dbReference>
<evidence type="ECO:0000256" key="2">
    <source>
        <dbReference type="SAM" id="MobiDB-lite"/>
    </source>
</evidence>
<dbReference type="Pfam" id="PF13517">
    <property type="entry name" value="FG-GAP_3"/>
    <property type="match status" value="1"/>
</dbReference>
<feature type="region of interest" description="Disordered" evidence="2">
    <location>
        <begin position="916"/>
        <end position="955"/>
    </location>
</feature>
<organism evidence="6">
    <name type="scientific">Cladocopium goreaui</name>
    <dbReference type="NCBI Taxonomy" id="2562237"/>
    <lineage>
        <taxon>Eukaryota</taxon>
        <taxon>Sar</taxon>
        <taxon>Alveolata</taxon>
        <taxon>Dinophyceae</taxon>
        <taxon>Suessiales</taxon>
        <taxon>Symbiodiniaceae</taxon>
        <taxon>Cladocopium</taxon>
    </lineage>
</organism>
<dbReference type="EMBL" id="CAMXCT020004480">
    <property type="protein sequence ID" value="CAL1162643.1"/>
    <property type="molecule type" value="Genomic_DNA"/>
</dbReference>
<keyword evidence="3" id="KW-1133">Transmembrane helix</keyword>
<evidence type="ECO:0000313" key="7">
    <source>
        <dbReference type="EMBL" id="CAL4796580.1"/>
    </source>
</evidence>
<accession>A0A9P1GDR4</accession>